<dbReference type="InterPro" id="IPR050463">
    <property type="entry name" value="Gfo/Idh/MocA_oxidrdct_glycsds"/>
</dbReference>
<protein>
    <submittedName>
        <fullName evidence="3">Gfo/Idh/MocA family oxidoreductase</fullName>
    </submittedName>
</protein>
<dbReference type="SUPFAM" id="SSF51735">
    <property type="entry name" value="NAD(P)-binding Rossmann-fold domains"/>
    <property type="match status" value="1"/>
</dbReference>
<keyword evidence="1" id="KW-0560">Oxidoreductase</keyword>
<sequence>KYPELEVDIDLVVCCDLIEENRRVAVENLGFSKAVEDYHEVLNDPEVDIVSICAPNFLHHEIAMATIAAGKPFWIEKPMGISAAQSKDI</sequence>
<evidence type="ECO:0000313" key="3">
    <source>
        <dbReference type="EMBL" id="MDK6900674.1"/>
    </source>
</evidence>
<proteinExistence type="predicted"/>
<dbReference type="InterPro" id="IPR000683">
    <property type="entry name" value="Gfo/Idh/MocA-like_OxRdtase_N"/>
</dbReference>
<dbReference type="GO" id="GO:0016491">
    <property type="term" value="F:oxidoreductase activity"/>
    <property type="evidence" value="ECO:0007669"/>
    <property type="project" value="UniProtKB-KW"/>
</dbReference>
<feature type="non-terminal residue" evidence="3">
    <location>
        <position position="89"/>
    </location>
</feature>
<organism evidence="3 4">
    <name type="scientific">Streptococcus agalactiae</name>
    <dbReference type="NCBI Taxonomy" id="1311"/>
    <lineage>
        <taxon>Bacteria</taxon>
        <taxon>Bacillati</taxon>
        <taxon>Bacillota</taxon>
        <taxon>Bacilli</taxon>
        <taxon>Lactobacillales</taxon>
        <taxon>Streptococcaceae</taxon>
        <taxon>Streptococcus</taxon>
    </lineage>
</organism>
<name>A0AAW6XYP1_STRAG</name>
<evidence type="ECO:0000256" key="1">
    <source>
        <dbReference type="ARBA" id="ARBA00023002"/>
    </source>
</evidence>
<dbReference type="Gene3D" id="3.40.50.720">
    <property type="entry name" value="NAD(P)-binding Rossmann-like Domain"/>
    <property type="match status" value="1"/>
</dbReference>
<dbReference type="GO" id="GO:0000166">
    <property type="term" value="F:nucleotide binding"/>
    <property type="evidence" value="ECO:0007669"/>
    <property type="project" value="InterPro"/>
</dbReference>
<reference evidence="3" key="1">
    <citation type="submission" date="2023-05" db="EMBL/GenBank/DDBJ databases">
        <title>Cataloging the Phylogenetic Diversity of Human Bladder Bacteria.</title>
        <authorList>
            <person name="Du J."/>
        </authorList>
    </citation>
    <scope>NUCLEOTIDE SEQUENCE</scope>
    <source>
        <strain evidence="3">UMB8703</strain>
    </source>
</reference>
<dbReference type="RefSeq" id="WP_285312270.1">
    <property type="nucleotide sequence ID" value="NZ_JASOIH010000386.1"/>
</dbReference>
<dbReference type="Pfam" id="PF01408">
    <property type="entry name" value="GFO_IDH_MocA"/>
    <property type="match status" value="1"/>
</dbReference>
<dbReference type="EMBL" id="JASOIH010000386">
    <property type="protein sequence ID" value="MDK6900674.1"/>
    <property type="molecule type" value="Genomic_DNA"/>
</dbReference>
<feature type="non-terminal residue" evidence="3">
    <location>
        <position position="1"/>
    </location>
</feature>
<dbReference type="Proteomes" id="UP001230629">
    <property type="component" value="Unassembled WGS sequence"/>
</dbReference>
<evidence type="ECO:0000259" key="2">
    <source>
        <dbReference type="Pfam" id="PF01408"/>
    </source>
</evidence>
<dbReference type="AlphaFoldDB" id="A0AAW6XYP1"/>
<evidence type="ECO:0000313" key="4">
    <source>
        <dbReference type="Proteomes" id="UP001230629"/>
    </source>
</evidence>
<feature type="domain" description="Gfo/Idh/MocA-like oxidoreductase N-terminal" evidence="2">
    <location>
        <begin position="10"/>
        <end position="88"/>
    </location>
</feature>
<gene>
    <name evidence="3" type="ORF">QP229_12010</name>
</gene>
<dbReference type="PANTHER" id="PTHR43818:SF11">
    <property type="entry name" value="BCDNA.GH03377"/>
    <property type="match status" value="1"/>
</dbReference>
<accession>A0AAW6XYP1</accession>
<comment type="caution">
    <text evidence="3">The sequence shown here is derived from an EMBL/GenBank/DDBJ whole genome shotgun (WGS) entry which is preliminary data.</text>
</comment>
<dbReference type="PANTHER" id="PTHR43818">
    <property type="entry name" value="BCDNA.GH03377"/>
    <property type="match status" value="1"/>
</dbReference>
<dbReference type="InterPro" id="IPR036291">
    <property type="entry name" value="NAD(P)-bd_dom_sf"/>
</dbReference>